<protein>
    <submittedName>
        <fullName evidence="2">Uncharacterized protein</fullName>
    </submittedName>
</protein>
<name>A0A834TUX0_9FABA</name>
<feature type="region of interest" description="Disordered" evidence="1">
    <location>
        <begin position="1"/>
        <end position="92"/>
    </location>
</feature>
<sequence>MTKHKNRYKEKVQEKQGIGQWDTTQDSTPTHSPNSSSTTSSSSTAHLHSERSTSTREHVPAQTAFSNNEMGHPHSSNPPNAATSPSQPFHQV</sequence>
<comment type="caution">
    <text evidence="2">The sequence shown here is derived from an EMBL/GenBank/DDBJ whole genome shotgun (WGS) entry which is preliminary data.</text>
</comment>
<keyword evidence="3" id="KW-1185">Reference proteome</keyword>
<dbReference type="Proteomes" id="UP000634136">
    <property type="component" value="Unassembled WGS sequence"/>
</dbReference>
<evidence type="ECO:0000313" key="3">
    <source>
        <dbReference type="Proteomes" id="UP000634136"/>
    </source>
</evidence>
<dbReference type="AlphaFoldDB" id="A0A834TUX0"/>
<gene>
    <name evidence="2" type="ORF">G2W53_018280</name>
</gene>
<dbReference type="EMBL" id="JAAIUW010000006">
    <property type="protein sequence ID" value="KAF7827116.1"/>
    <property type="molecule type" value="Genomic_DNA"/>
</dbReference>
<reference evidence="2" key="1">
    <citation type="submission" date="2020-09" db="EMBL/GenBank/DDBJ databases">
        <title>Genome-Enabled Discovery of Anthraquinone Biosynthesis in Senna tora.</title>
        <authorList>
            <person name="Kang S.-H."/>
            <person name="Pandey R.P."/>
            <person name="Lee C.-M."/>
            <person name="Sim J.-S."/>
            <person name="Jeong J.-T."/>
            <person name="Choi B.-S."/>
            <person name="Jung M."/>
            <person name="Ginzburg D."/>
            <person name="Zhao K."/>
            <person name="Won S.Y."/>
            <person name="Oh T.-J."/>
            <person name="Yu Y."/>
            <person name="Kim N.-H."/>
            <person name="Lee O.R."/>
            <person name="Lee T.-H."/>
            <person name="Bashyal P."/>
            <person name="Kim T.-S."/>
            <person name="Lee W.-H."/>
            <person name="Kawkins C."/>
            <person name="Kim C.-K."/>
            <person name="Kim J.S."/>
            <person name="Ahn B.O."/>
            <person name="Rhee S.Y."/>
            <person name="Sohng J.K."/>
        </authorList>
    </citation>
    <scope>NUCLEOTIDE SEQUENCE</scope>
    <source>
        <tissue evidence="2">Leaf</tissue>
    </source>
</reference>
<evidence type="ECO:0000256" key="1">
    <source>
        <dbReference type="SAM" id="MobiDB-lite"/>
    </source>
</evidence>
<evidence type="ECO:0000313" key="2">
    <source>
        <dbReference type="EMBL" id="KAF7827116.1"/>
    </source>
</evidence>
<organism evidence="2 3">
    <name type="scientific">Senna tora</name>
    <dbReference type="NCBI Taxonomy" id="362788"/>
    <lineage>
        <taxon>Eukaryota</taxon>
        <taxon>Viridiplantae</taxon>
        <taxon>Streptophyta</taxon>
        <taxon>Embryophyta</taxon>
        <taxon>Tracheophyta</taxon>
        <taxon>Spermatophyta</taxon>
        <taxon>Magnoliopsida</taxon>
        <taxon>eudicotyledons</taxon>
        <taxon>Gunneridae</taxon>
        <taxon>Pentapetalae</taxon>
        <taxon>rosids</taxon>
        <taxon>fabids</taxon>
        <taxon>Fabales</taxon>
        <taxon>Fabaceae</taxon>
        <taxon>Caesalpinioideae</taxon>
        <taxon>Cassia clade</taxon>
        <taxon>Senna</taxon>
    </lineage>
</organism>
<feature type="compositionally biased region" description="Low complexity" evidence="1">
    <location>
        <begin position="73"/>
        <end position="86"/>
    </location>
</feature>
<feature type="compositionally biased region" description="Basic and acidic residues" evidence="1">
    <location>
        <begin position="47"/>
        <end position="59"/>
    </location>
</feature>
<proteinExistence type="predicted"/>
<accession>A0A834TUX0</accession>
<feature type="compositionally biased region" description="Low complexity" evidence="1">
    <location>
        <begin position="27"/>
        <end position="44"/>
    </location>
</feature>